<gene>
    <name evidence="1" type="ORF">NBRC110019_25500</name>
</gene>
<organism evidence="1 2">
    <name type="scientific">Neptunitalea chrysea</name>
    <dbReference type="NCBI Taxonomy" id="1647581"/>
    <lineage>
        <taxon>Bacteria</taxon>
        <taxon>Pseudomonadati</taxon>
        <taxon>Bacteroidota</taxon>
        <taxon>Flavobacteriia</taxon>
        <taxon>Flavobacteriales</taxon>
        <taxon>Flavobacteriaceae</taxon>
        <taxon>Neptunitalea</taxon>
    </lineage>
</organism>
<protein>
    <submittedName>
        <fullName evidence="1">Uncharacterized protein</fullName>
    </submittedName>
</protein>
<dbReference type="AlphaFoldDB" id="A0A9W6EV83"/>
<keyword evidence="2" id="KW-1185">Reference proteome</keyword>
<dbReference type="Proteomes" id="UP001143545">
    <property type="component" value="Unassembled WGS sequence"/>
</dbReference>
<dbReference type="InterPro" id="IPR046508">
    <property type="entry name" value="DUF6686"/>
</dbReference>
<proteinExistence type="predicted"/>
<comment type="caution">
    <text evidence="1">The sequence shown here is derived from an EMBL/GenBank/DDBJ whole genome shotgun (WGS) entry which is preliminary data.</text>
</comment>
<dbReference type="RefSeq" id="WP_281755512.1">
    <property type="nucleotide sequence ID" value="NZ_BRVP01000018.1"/>
</dbReference>
<evidence type="ECO:0000313" key="2">
    <source>
        <dbReference type="Proteomes" id="UP001143545"/>
    </source>
</evidence>
<reference evidence="1" key="1">
    <citation type="submission" date="2022-07" db="EMBL/GenBank/DDBJ databases">
        <title>Taxonomy of Novel Oxalotrophic and Methylotrophic Bacteria.</title>
        <authorList>
            <person name="Sahin N."/>
            <person name="Tani A."/>
        </authorList>
    </citation>
    <scope>NUCLEOTIDE SEQUENCE</scope>
    <source>
        <strain evidence="1">AM327</strain>
    </source>
</reference>
<dbReference type="EMBL" id="BRVP01000018">
    <property type="protein sequence ID" value="GLB53509.1"/>
    <property type="molecule type" value="Genomic_DNA"/>
</dbReference>
<accession>A0A9W6EV83</accession>
<name>A0A9W6EV83_9FLAO</name>
<dbReference type="Pfam" id="PF20391">
    <property type="entry name" value="DUF6686"/>
    <property type="match status" value="1"/>
</dbReference>
<sequence length="118" mass="13891">MNKNIHILHRNDLGIAFMWEKPQHIITEKIQVIFRDLGFYLTYDELNHFKKCVDDAFSTINDYSFDCMNDCRSMLLHTPVEQLDIAVSYEELTDIADLIEGALFKVDLEVYLKKICKN</sequence>
<evidence type="ECO:0000313" key="1">
    <source>
        <dbReference type="EMBL" id="GLB53509.1"/>
    </source>
</evidence>